<dbReference type="RefSeq" id="WP_064626720.1">
    <property type="nucleotide sequence ID" value="NZ_JAHGUI010000011.1"/>
</dbReference>
<organism evidence="1 2">
    <name type="scientific">Vibrio anguillarum</name>
    <name type="common">Listonella anguillarum</name>
    <dbReference type="NCBI Taxonomy" id="55601"/>
    <lineage>
        <taxon>Bacteria</taxon>
        <taxon>Pseudomonadati</taxon>
        <taxon>Pseudomonadota</taxon>
        <taxon>Gammaproteobacteria</taxon>
        <taxon>Vibrionales</taxon>
        <taxon>Vibrionaceae</taxon>
        <taxon>Vibrio</taxon>
    </lineage>
</organism>
<sequence>MAVNFSFLSTIEDLESVVTAIPSSPTFPEFVEGRFNRYSEFVELFSSLIMDSSSSAELLCKIRNPKTFKAEVRMPLLKLFRRCVSTVIDTEKSKKIINPTSMFVDNYGHTFKDINLLKRQFSNMPDKDKYALTSLIGEYDDRGKQGYILTDMFFTWFEYVFSGKFTIEGPRGAGKDIQLQSIFDKFDSDYPCDFVIRDFKSRVVLAVGFARYDSTRGGSQSDDRTGGNNDKVMKADEFTKLSNINFKILFLADGPGLTHRDTWEESCILDGKLNDRVRVSTLKLAYKRITEDWLRN</sequence>
<accession>A0ABD4QRL2</accession>
<dbReference type="Proteomes" id="UP000078309">
    <property type="component" value="Unassembled WGS sequence"/>
</dbReference>
<gene>
    <name evidence="1" type="ORF">PL14_03410</name>
</gene>
<dbReference type="AlphaFoldDB" id="A0ABD4QRL2"/>
<evidence type="ECO:0000313" key="1">
    <source>
        <dbReference type="EMBL" id="MBT2917730.1"/>
    </source>
</evidence>
<evidence type="ECO:0000313" key="2">
    <source>
        <dbReference type="Proteomes" id="UP000078309"/>
    </source>
</evidence>
<proteinExistence type="predicted"/>
<reference evidence="1 2" key="1">
    <citation type="journal article" date="2017" name="J. Fish Dis.">
        <title>Comparative assessment of Vibrio virulence in marine fish larvae.</title>
        <authorList>
            <person name="Ronneseth A."/>
            <person name="Castillo D."/>
            <person name="D'Alvise P."/>
            <person name="Tonnesen O."/>
            <person name="Haugland G."/>
            <person name="Grotkjaer T."/>
            <person name="Engell-Sorensen K."/>
            <person name="Norremark L."/>
            <person name="Bergh O."/>
            <person name="Wergeland H.I."/>
            <person name="Gram L."/>
        </authorList>
    </citation>
    <scope>NUCLEOTIDE SEQUENCE [LARGE SCALE GENOMIC DNA]</scope>
    <source>
        <strain evidence="1 2">90-11-286</strain>
    </source>
</reference>
<dbReference type="EMBL" id="JAHGUI010000011">
    <property type="protein sequence ID" value="MBT2917730.1"/>
    <property type="molecule type" value="Genomic_DNA"/>
</dbReference>
<protein>
    <submittedName>
        <fullName evidence="1">Uncharacterized protein</fullName>
    </submittedName>
</protein>
<name>A0ABD4QRL2_VIBAN</name>
<comment type="caution">
    <text evidence="1">The sequence shown here is derived from an EMBL/GenBank/DDBJ whole genome shotgun (WGS) entry which is preliminary data.</text>
</comment>